<dbReference type="Proteomes" id="UP000325030">
    <property type="component" value="Chromosome"/>
</dbReference>
<keyword evidence="5" id="KW-1185">Reference proteome</keyword>
<feature type="domain" description="DUF447" evidence="1">
    <location>
        <begin position="15"/>
        <end position="86"/>
    </location>
</feature>
<dbReference type="InterPro" id="IPR049288">
    <property type="entry name" value="DUF447_C"/>
</dbReference>
<evidence type="ECO:0000259" key="1">
    <source>
        <dbReference type="Pfam" id="PF04289"/>
    </source>
</evidence>
<dbReference type="Pfam" id="PF20766">
    <property type="entry name" value="DUF447_C"/>
    <property type="match status" value="1"/>
</dbReference>
<evidence type="ECO:0000313" key="3">
    <source>
        <dbReference type="EMBL" id="BBG24406.1"/>
    </source>
</evidence>
<dbReference type="AlphaFoldDB" id="A0A510DW03"/>
<dbReference type="Gene3D" id="2.30.110.10">
    <property type="entry name" value="Electron Transport, Fmn-binding Protein, Chain A"/>
    <property type="match status" value="1"/>
</dbReference>
<evidence type="ECO:0000313" key="6">
    <source>
        <dbReference type="Proteomes" id="UP000325030"/>
    </source>
</evidence>
<dbReference type="EMBL" id="AP018929">
    <property type="protein sequence ID" value="BBG24406.1"/>
    <property type="molecule type" value="Genomic_DNA"/>
</dbReference>
<dbReference type="EMBL" id="AP018930">
    <property type="protein sequence ID" value="BBG27164.1"/>
    <property type="molecule type" value="Genomic_DNA"/>
</dbReference>
<dbReference type="GeneID" id="41718033"/>
<evidence type="ECO:0000259" key="2">
    <source>
        <dbReference type="Pfam" id="PF20766"/>
    </source>
</evidence>
<evidence type="ECO:0000313" key="4">
    <source>
        <dbReference type="EMBL" id="BBG27164.1"/>
    </source>
</evidence>
<accession>A0A510DW03</accession>
<reference evidence="3 5" key="2">
    <citation type="journal article" date="2020" name="Int. J. Syst. Evol. Microbiol.">
        <title>Sulfuracidifex tepidarius gen. nov., sp. nov. and transfer of Sulfolobus metallicus Huber and Stetter 1992 to the genus Sulfuracidifex as Sulfuracidifex metallicus comb. nov.</title>
        <authorList>
            <person name="Itoh T."/>
            <person name="Miura T."/>
            <person name="Sakai H.D."/>
            <person name="Kato S."/>
            <person name="Ohkuma M."/>
            <person name="Takashina T."/>
        </authorList>
    </citation>
    <scope>NUCLEOTIDE SEQUENCE [LARGE SCALE GENOMIC DNA]</scope>
    <source>
        <strain evidence="3 5">IC-006</strain>
        <strain evidence="4">IC-007</strain>
    </source>
</reference>
<feature type="domain" description="DUF447" evidence="2">
    <location>
        <begin position="128"/>
        <end position="175"/>
    </location>
</feature>
<accession>A0A510E3S2</accession>
<name>A0A510DW03_9CREN</name>
<evidence type="ECO:0008006" key="7">
    <source>
        <dbReference type="Google" id="ProtNLM"/>
    </source>
</evidence>
<dbReference type="RefSeq" id="WP_149528588.1">
    <property type="nucleotide sequence ID" value="NZ_AP018929.1"/>
</dbReference>
<reference evidence="6" key="1">
    <citation type="submission" date="2018-09" db="EMBL/GenBank/DDBJ databases">
        <title>Complete Genome Sequencing of Sulfolobus sp. JCM 16834.</title>
        <authorList>
            <person name="Kato S."/>
            <person name="Itoh T."/>
            <person name="Ohkuma M."/>
        </authorList>
    </citation>
    <scope>NUCLEOTIDE SEQUENCE [LARGE SCALE GENOMIC DNA]</scope>
    <source>
        <strain evidence="6">IC-007</strain>
    </source>
</reference>
<dbReference type="Proteomes" id="UP000322983">
    <property type="component" value="Chromosome"/>
</dbReference>
<dbReference type="InterPro" id="IPR007386">
    <property type="entry name" value="DUF447_N"/>
</dbReference>
<evidence type="ECO:0000313" key="5">
    <source>
        <dbReference type="Proteomes" id="UP000322983"/>
    </source>
</evidence>
<dbReference type="STRING" id="1294262.GCA_001316085_00302"/>
<dbReference type="Pfam" id="PF04289">
    <property type="entry name" value="DUF447_N"/>
    <property type="match status" value="1"/>
</dbReference>
<organism evidence="3 5">
    <name type="scientific">Sulfuracidifex tepidarius</name>
    <dbReference type="NCBI Taxonomy" id="1294262"/>
    <lineage>
        <taxon>Archaea</taxon>
        <taxon>Thermoproteota</taxon>
        <taxon>Thermoprotei</taxon>
        <taxon>Sulfolobales</taxon>
        <taxon>Sulfolobaceae</taxon>
        <taxon>Sulfuracidifex</taxon>
    </lineage>
</organism>
<proteinExistence type="predicted"/>
<dbReference type="OrthoDB" id="146030at2157"/>
<protein>
    <recommendedName>
        <fullName evidence="7">DUF447 family protein</fullName>
    </recommendedName>
</protein>
<gene>
    <name evidence="3" type="ORF">IC006_1718</name>
    <name evidence="4" type="ORF">IC007_1696</name>
</gene>
<dbReference type="InterPro" id="IPR012349">
    <property type="entry name" value="Split_barrel_FMN-bd"/>
</dbReference>
<dbReference type="SUPFAM" id="SSF50475">
    <property type="entry name" value="FMN-binding split barrel"/>
    <property type="match status" value="1"/>
</dbReference>
<dbReference type="KEGG" id="step:IC006_1718"/>
<sequence>MKTNEDLIFDKDGIYEVLLGTNGVKPIVRPIGIIKKDGNLKAKIYKGTLTLRNLQLNDTCSINFTEPENFWYSFRDEVPFTLYMGVPVLQRYLIARCSLSTLDKDPVEVDIDIIEVKKSPYSWELKRRGDGLLLDLLVNFSRINVYSGSELYRLLTIIDYEIGVIEKTSPELSKITSEIRKEIESKGYKLR</sequence>